<dbReference type="AlphaFoldDB" id="A0A4P7HN49"/>
<dbReference type="KEGG" id="plia:E4191_11040"/>
<dbReference type="EMBL" id="CP038439">
    <property type="protein sequence ID" value="QBX35170.1"/>
    <property type="molecule type" value="Genomic_DNA"/>
</dbReference>
<dbReference type="InterPro" id="IPR045361">
    <property type="entry name" value="CIS_tube_prot_N"/>
</dbReference>
<dbReference type="InterPro" id="IPR036779">
    <property type="entry name" value="LysM_dom_sf"/>
</dbReference>
<evidence type="ECO:0000313" key="3">
    <source>
        <dbReference type="Proteomes" id="UP000296374"/>
    </source>
</evidence>
<dbReference type="Proteomes" id="UP000296374">
    <property type="component" value="Chromosome"/>
</dbReference>
<dbReference type="Gene3D" id="3.10.350.10">
    <property type="entry name" value="LysM domain"/>
    <property type="match status" value="1"/>
</dbReference>
<evidence type="ECO:0000259" key="1">
    <source>
        <dbReference type="PROSITE" id="PS51782"/>
    </source>
</evidence>
<dbReference type="InterPro" id="IPR018392">
    <property type="entry name" value="LysM"/>
</dbReference>
<dbReference type="PROSITE" id="PS51782">
    <property type="entry name" value="LYSM"/>
    <property type="match status" value="1"/>
</dbReference>
<dbReference type="Pfam" id="PF19266">
    <property type="entry name" value="CIS_tube"/>
    <property type="match status" value="1"/>
</dbReference>
<dbReference type="RefSeq" id="WP_135313452.1">
    <property type="nucleotide sequence ID" value="NZ_CP038439.1"/>
</dbReference>
<reference evidence="3" key="1">
    <citation type="submission" date="2019-03" db="EMBL/GenBank/DDBJ databases">
        <authorList>
            <person name="Li J."/>
        </authorList>
    </citation>
    <scope>NUCLEOTIDE SEQUENCE [LARGE SCALE GENOMIC DNA]</scope>
    <source>
        <strain evidence="3">2251</strain>
    </source>
</reference>
<gene>
    <name evidence="2" type="ORF">E4191_11040</name>
</gene>
<sequence>MDLNPPQIPFLSVGGDFEKAILKIVVPEVDEPEIPLKFNPTSYQLQKANTFSEIEIPGLETPPIQYIRGGNETLRFDALFDTSDSQKNVREEYVDKVANLMRINSELHAPPIVQFVWETEIFQGVVSDMSVSYVLFTPKGIPMRAEVSLTLTAYRPVEVQIAERPRNSPDVEKSVTLRRGDRLDQIASGVYQDPARWRDIARSNGIRDPRRLVPGALLLVPRISRGRGQA</sequence>
<accession>A0A4P7HN49</accession>
<organism evidence="2 3">
    <name type="scientific">Paracoccus liaowanqingii</name>
    <dbReference type="NCBI Taxonomy" id="2560053"/>
    <lineage>
        <taxon>Bacteria</taxon>
        <taxon>Pseudomonadati</taxon>
        <taxon>Pseudomonadota</taxon>
        <taxon>Alphaproteobacteria</taxon>
        <taxon>Rhodobacterales</taxon>
        <taxon>Paracoccaceae</taxon>
        <taxon>Paracoccus</taxon>
    </lineage>
</organism>
<feature type="domain" description="LysM" evidence="1">
    <location>
        <begin position="173"/>
        <end position="220"/>
    </location>
</feature>
<proteinExistence type="predicted"/>
<protein>
    <submittedName>
        <fullName evidence="2">LysM domain-containing protein</fullName>
    </submittedName>
</protein>
<name>A0A4P7HN49_9RHOB</name>
<evidence type="ECO:0000313" key="2">
    <source>
        <dbReference type="EMBL" id="QBX35170.1"/>
    </source>
</evidence>